<dbReference type="InterPro" id="IPR006767">
    <property type="entry name" value="Cwf19-like_C_dom-2"/>
</dbReference>
<dbReference type="EMBL" id="AFYH01102515">
    <property type="status" value="NOT_ANNOTATED_CDS"/>
    <property type="molecule type" value="Genomic_DNA"/>
</dbReference>
<dbReference type="InterPro" id="IPR036265">
    <property type="entry name" value="HIT-like_sf"/>
</dbReference>
<dbReference type="EMBL" id="AFYH01102513">
    <property type="status" value="NOT_ANNOTATED_CDS"/>
    <property type="molecule type" value="Genomic_DNA"/>
</dbReference>
<reference evidence="8" key="1">
    <citation type="submission" date="2011-08" db="EMBL/GenBank/DDBJ databases">
        <title>The draft genome of Latimeria chalumnae.</title>
        <authorList>
            <person name="Di Palma F."/>
            <person name="Alfoldi J."/>
            <person name="Johnson J."/>
            <person name="Berlin A."/>
            <person name="Gnerre S."/>
            <person name="Jaffe D."/>
            <person name="MacCallum I."/>
            <person name="Young S."/>
            <person name="Walker B.J."/>
            <person name="Lander E."/>
            <person name="Lindblad-Toh K."/>
        </authorList>
    </citation>
    <scope>NUCLEOTIDE SEQUENCE [LARGE SCALE GENOMIC DNA]</scope>
    <source>
        <strain evidence="8">Wild caught</strain>
    </source>
</reference>
<dbReference type="GeneTree" id="ENSGT00940000155627"/>
<organism evidence="7 8">
    <name type="scientific">Latimeria chalumnae</name>
    <name type="common">Coelacanth</name>
    <dbReference type="NCBI Taxonomy" id="7897"/>
    <lineage>
        <taxon>Eukaryota</taxon>
        <taxon>Metazoa</taxon>
        <taxon>Chordata</taxon>
        <taxon>Craniata</taxon>
        <taxon>Vertebrata</taxon>
        <taxon>Euteleostomi</taxon>
        <taxon>Coelacanthiformes</taxon>
        <taxon>Coelacanthidae</taxon>
        <taxon>Latimeria</taxon>
    </lineage>
</organism>
<reference evidence="7" key="2">
    <citation type="submission" date="2025-08" db="UniProtKB">
        <authorList>
            <consortium name="Ensembl"/>
        </authorList>
    </citation>
    <scope>IDENTIFICATION</scope>
</reference>
<dbReference type="GeneID" id="102356592"/>
<evidence type="ECO:0000256" key="2">
    <source>
        <dbReference type="ARBA" id="ARBA00023054"/>
    </source>
</evidence>
<dbReference type="PANTHER" id="PTHR12072">
    <property type="entry name" value="CWF19, CELL CYCLE CONTROL PROTEIN"/>
    <property type="match status" value="1"/>
</dbReference>
<evidence type="ECO:0000256" key="1">
    <source>
        <dbReference type="ARBA" id="ARBA00006795"/>
    </source>
</evidence>
<feature type="compositionally biased region" description="Basic residues" evidence="4">
    <location>
        <begin position="73"/>
        <end position="99"/>
    </location>
</feature>
<dbReference type="AlphaFoldDB" id="H3ANB9"/>
<proteinExistence type="inferred from homology"/>
<feature type="compositionally biased region" description="Low complexity" evidence="4">
    <location>
        <begin position="395"/>
        <end position="407"/>
    </location>
</feature>
<feature type="compositionally biased region" description="Basic and acidic residues" evidence="4">
    <location>
        <begin position="59"/>
        <end position="72"/>
    </location>
</feature>
<protein>
    <recommendedName>
        <fullName evidence="3">CWF19-like protein 2</fullName>
    </recommendedName>
</protein>
<keyword evidence="8" id="KW-1185">Reference proteome</keyword>
<feature type="compositionally biased region" description="Basic and acidic residues" evidence="4">
    <location>
        <begin position="8"/>
        <end position="52"/>
    </location>
</feature>
<dbReference type="EMBL" id="AFYH01102510">
    <property type="status" value="NOT_ANNOTATED_CDS"/>
    <property type="molecule type" value="Genomic_DNA"/>
</dbReference>
<dbReference type="CTD" id="143884"/>
<dbReference type="OMA" id="FMKCLTR"/>
<name>H3ANB9_LATCH</name>
<dbReference type="EMBL" id="AFYH01102511">
    <property type="status" value="NOT_ANNOTATED_CDS"/>
    <property type="molecule type" value="Genomic_DNA"/>
</dbReference>
<feature type="domain" description="Cwf19-like C-terminal" evidence="6">
    <location>
        <begin position="675"/>
        <end position="798"/>
    </location>
</feature>
<dbReference type="Proteomes" id="UP000008672">
    <property type="component" value="Unassembled WGS sequence"/>
</dbReference>
<feature type="compositionally biased region" description="Low complexity" evidence="4">
    <location>
        <begin position="474"/>
        <end position="486"/>
    </location>
</feature>
<dbReference type="GO" id="GO:0000398">
    <property type="term" value="P:mRNA splicing, via spliceosome"/>
    <property type="evidence" value="ECO:0007669"/>
    <property type="project" value="TreeGrafter"/>
</dbReference>
<dbReference type="EMBL" id="AFYH01102507">
    <property type="status" value="NOT_ANNOTATED_CDS"/>
    <property type="molecule type" value="Genomic_DNA"/>
</dbReference>
<accession>H3ANB9</accession>
<feature type="compositionally biased region" description="Basic and acidic residues" evidence="4">
    <location>
        <begin position="444"/>
        <end position="468"/>
    </location>
</feature>
<dbReference type="EMBL" id="AFYH01102516">
    <property type="status" value="NOT_ANNOTATED_CDS"/>
    <property type="molecule type" value="Genomic_DNA"/>
</dbReference>
<feature type="region of interest" description="Disordered" evidence="4">
    <location>
        <begin position="265"/>
        <end position="494"/>
    </location>
</feature>
<dbReference type="InterPro" id="IPR040194">
    <property type="entry name" value="Cwf19-like"/>
</dbReference>
<feature type="region of interest" description="Disordered" evidence="4">
    <location>
        <begin position="169"/>
        <end position="213"/>
    </location>
</feature>
<evidence type="ECO:0000259" key="6">
    <source>
        <dbReference type="Pfam" id="PF04677"/>
    </source>
</evidence>
<dbReference type="STRING" id="7897.ENSLACP00000011140"/>
<dbReference type="EMBL" id="AFYH01102512">
    <property type="status" value="NOT_ANNOTATED_CDS"/>
    <property type="molecule type" value="Genomic_DNA"/>
</dbReference>
<evidence type="ECO:0000313" key="7">
    <source>
        <dbReference type="Ensembl" id="ENSLACP00000011140.1"/>
    </source>
</evidence>
<dbReference type="EMBL" id="AFYH01102508">
    <property type="status" value="NOT_ANNOTATED_CDS"/>
    <property type="molecule type" value="Genomic_DNA"/>
</dbReference>
<evidence type="ECO:0000256" key="4">
    <source>
        <dbReference type="SAM" id="MobiDB-lite"/>
    </source>
</evidence>
<feature type="compositionally biased region" description="Basic and acidic residues" evidence="4">
    <location>
        <begin position="265"/>
        <end position="333"/>
    </location>
</feature>
<feature type="compositionally biased region" description="Basic and acidic residues" evidence="4">
    <location>
        <begin position="348"/>
        <end position="362"/>
    </location>
</feature>
<dbReference type="Bgee" id="ENSLACG00000009803">
    <property type="expression patterns" value="Expressed in pharyngeal gill and 6 other cell types or tissues"/>
</dbReference>
<dbReference type="GO" id="GO:0071014">
    <property type="term" value="C:post-mRNA release spliceosomal complex"/>
    <property type="evidence" value="ECO:0007669"/>
    <property type="project" value="TreeGrafter"/>
</dbReference>
<dbReference type="PANTHER" id="PTHR12072:SF5">
    <property type="entry name" value="CWF19-LIKE PROTEIN 2"/>
    <property type="match status" value="1"/>
</dbReference>
<feature type="compositionally biased region" description="Basic and acidic residues" evidence="4">
    <location>
        <begin position="169"/>
        <end position="193"/>
    </location>
</feature>
<dbReference type="FunFam" id="3.30.428.10:FF:000021">
    <property type="entry name" value="CWF19-like protein 2 homolog"/>
    <property type="match status" value="1"/>
</dbReference>
<dbReference type="SUPFAM" id="SSF54197">
    <property type="entry name" value="HIT-like"/>
    <property type="match status" value="1"/>
</dbReference>
<evidence type="ECO:0000313" key="8">
    <source>
        <dbReference type="Proteomes" id="UP000008672"/>
    </source>
</evidence>
<dbReference type="Ensembl" id="ENSLACT00000011223.1">
    <property type="protein sequence ID" value="ENSLACP00000011140.1"/>
    <property type="gene ID" value="ENSLACG00000009803.1"/>
</dbReference>
<dbReference type="eggNOG" id="KOG2477">
    <property type="taxonomic scope" value="Eukaryota"/>
</dbReference>
<dbReference type="Pfam" id="PF04677">
    <property type="entry name" value="CwfJ_C_1"/>
    <property type="match status" value="1"/>
</dbReference>
<evidence type="ECO:0000256" key="3">
    <source>
        <dbReference type="ARBA" id="ARBA00070709"/>
    </source>
</evidence>
<reference evidence="7" key="3">
    <citation type="submission" date="2025-09" db="UniProtKB">
        <authorList>
            <consortium name="Ensembl"/>
        </authorList>
    </citation>
    <scope>IDENTIFICATION</scope>
</reference>
<dbReference type="Gene3D" id="3.30.428.10">
    <property type="entry name" value="HIT-like"/>
    <property type="match status" value="1"/>
</dbReference>
<dbReference type="InParanoid" id="H3ANB9"/>
<keyword evidence="2" id="KW-0175">Coiled coil</keyword>
<dbReference type="OrthoDB" id="2113965at2759"/>
<dbReference type="RefSeq" id="XP_005999469.1">
    <property type="nucleotide sequence ID" value="XM_005999407.3"/>
</dbReference>
<dbReference type="Pfam" id="PF04676">
    <property type="entry name" value="CwfJ_C_2"/>
    <property type="match status" value="1"/>
</dbReference>
<dbReference type="EMBL" id="AFYH01102509">
    <property type="status" value="NOT_ANNOTATED_CDS"/>
    <property type="molecule type" value="Genomic_DNA"/>
</dbReference>
<feature type="domain" description="Cwf19-like protein C-terminal" evidence="5">
    <location>
        <begin position="807"/>
        <end position="901"/>
    </location>
</feature>
<gene>
    <name evidence="7" type="primary">CWF19L2</name>
</gene>
<dbReference type="eggNOG" id="KOG2476">
    <property type="taxonomic scope" value="Eukaryota"/>
</dbReference>
<feature type="region of interest" description="Disordered" evidence="4">
    <location>
        <begin position="1"/>
        <end position="128"/>
    </location>
</feature>
<dbReference type="KEGG" id="lcm:102356592"/>
<comment type="similarity">
    <text evidence="1">Belongs to the CWF19 family.</text>
</comment>
<dbReference type="EMBL" id="AFYH01102514">
    <property type="status" value="NOT_ANNOTATED_CDS"/>
    <property type="molecule type" value="Genomic_DNA"/>
</dbReference>
<dbReference type="InterPro" id="IPR006768">
    <property type="entry name" value="Cwf19-like_C_dom-1"/>
</dbReference>
<evidence type="ECO:0000259" key="5">
    <source>
        <dbReference type="Pfam" id="PF04676"/>
    </source>
</evidence>
<sequence length="905" mass="104846">MAAYRGCFESERSIESKKEIKQKAREAVLEKAKTDYEKEERRKELKHLRGEDTWMLPEVSEHLEKLAEEHSVKEKKKKKKEKKSKKAKKEKKKKDKKDRKKESSDSSSNSEDEWVEAKPALQSGNIEKAWKVKKEICDSTGQSSQRDEWMTLDFMTIKTVSTAALRAEKEKEQELQREKTQALEQAGLRERELNPYWKDGGSGLPPEDHDSTPVKKAIMVEDGGLSWLKKSYQRMNEQAEREKRSLEEVVAERYGSMEQFQKRLEEAEKKVPLHNQAKDPGRERWRKPRNWESKPSEEGERRHNRNKDRYYKSDRERECYSDQQKDTGKRAIGDKYGNIFQEQTESCRPLKEAEGNERRQEKVSSLSSLKTKFMKPSENEDSSACSNNWGFKALSSSTAQSSNSPSSCFRKPENDSDGLSSRSRAQAREGVIGEMSEQQSVMVEKFKPKQERAPKAEGKMPQGEHGEESPMQTESSQESQVSSSSEESARVLSEEEMNKLGAKIVKAELMGNMDLAAKFKAQLENARKFKASQPQSSSVMLVKKVDTKPASLEDGHEVVLVRTDQSGRAWPVNAPTDPVEPKGGRRKRQLIGTHTDGERVRYFYDDDKHSLRELVKREKMETAEDQNARFIRMASKFMEKTDRDYYTLDDMFVSKAAKKEHSGQEEERQRQKAISDHQQLAARMEKCPYCFDNPELPKHLVIAIGIKVYLCLPNCQSLAEGHCLIVPLQHHTAGTTLDEDIWDEIQMFRKVLVKMFEDRGLDCVFLETSMNLKKRYHLVYECIPLPKEQGDMAPIYFKKAIMECDEEWAMNKKLIDLSSRDVRRAVPKGLPYFSVDFGLQGGFAHVIENERKFPYYFGKEVIGGMLDLEPRCWRKPIRENFDDQRKKVLQFAQWWKPYDCTKNKD</sequence>
<dbReference type="FunCoup" id="H3ANB9">
    <property type="interactions" value="2805"/>
</dbReference>